<protein>
    <submittedName>
        <fullName evidence="2">Uncharacterized protein</fullName>
    </submittedName>
</protein>
<name>A0AA35R4H0_GEOBA</name>
<dbReference type="AlphaFoldDB" id="A0AA35R4H0"/>
<dbReference type="Proteomes" id="UP001174909">
    <property type="component" value="Unassembled WGS sequence"/>
</dbReference>
<reference evidence="2" key="1">
    <citation type="submission" date="2023-03" db="EMBL/GenBank/DDBJ databases">
        <authorList>
            <person name="Steffen K."/>
            <person name="Cardenas P."/>
        </authorList>
    </citation>
    <scope>NUCLEOTIDE SEQUENCE</scope>
</reference>
<accession>A0AA35R4H0</accession>
<feature type="region of interest" description="Disordered" evidence="1">
    <location>
        <begin position="57"/>
        <end position="96"/>
    </location>
</feature>
<organism evidence="2 3">
    <name type="scientific">Geodia barretti</name>
    <name type="common">Barrett's horny sponge</name>
    <dbReference type="NCBI Taxonomy" id="519541"/>
    <lineage>
        <taxon>Eukaryota</taxon>
        <taxon>Metazoa</taxon>
        <taxon>Porifera</taxon>
        <taxon>Demospongiae</taxon>
        <taxon>Heteroscleromorpha</taxon>
        <taxon>Tetractinellida</taxon>
        <taxon>Astrophorina</taxon>
        <taxon>Geodiidae</taxon>
        <taxon>Geodia</taxon>
    </lineage>
</organism>
<feature type="non-terminal residue" evidence="2">
    <location>
        <position position="1"/>
    </location>
</feature>
<evidence type="ECO:0000256" key="1">
    <source>
        <dbReference type="SAM" id="MobiDB-lite"/>
    </source>
</evidence>
<comment type="caution">
    <text evidence="2">The sequence shown here is derived from an EMBL/GenBank/DDBJ whole genome shotgun (WGS) entry which is preliminary data.</text>
</comment>
<feature type="compositionally biased region" description="Basic and acidic residues" evidence="1">
    <location>
        <begin position="69"/>
        <end position="96"/>
    </location>
</feature>
<gene>
    <name evidence="2" type="ORF">GBAR_LOCUS3798</name>
</gene>
<dbReference type="EMBL" id="CASHTH010000546">
    <property type="protein sequence ID" value="CAI8003915.1"/>
    <property type="molecule type" value="Genomic_DNA"/>
</dbReference>
<evidence type="ECO:0000313" key="2">
    <source>
        <dbReference type="EMBL" id="CAI8003915.1"/>
    </source>
</evidence>
<sequence>LVQIEQFRSTLYCIATVAARPAALRVLAVLLCFCGRELRPFIYKTPFKTCSNLTPPEEKYPLSCTPSRQEPKEERPIDHGREPLDARHSGDGDGDV</sequence>
<evidence type="ECO:0000313" key="3">
    <source>
        <dbReference type="Proteomes" id="UP001174909"/>
    </source>
</evidence>
<proteinExistence type="predicted"/>
<keyword evidence="3" id="KW-1185">Reference proteome</keyword>